<dbReference type="PRINTS" id="PR01035">
    <property type="entry name" value="TCRTETA"/>
</dbReference>
<organism evidence="6 7">
    <name type="scientific">Octadecabacter temperatus</name>
    <dbReference type="NCBI Taxonomy" id="1458307"/>
    <lineage>
        <taxon>Bacteria</taxon>
        <taxon>Pseudomonadati</taxon>
        <taxon>Pseudomonadota</taxon>
        <taxon>Alphaproteobacteria</taxon>
        <taxon>Rhodobacterales</taxon>
        <taxon>Roseobacteraceae</taxon>
        <taxon>Octadecabacter</taxon>
    </lineage>
</organism>
<accession>A0A0K0Y2R7</accession>
<dbReference type="PROSITE" id="PS50850">
    <property type="entry name" value="MFS"/>
    <property type="match status" value="1"/>
</dbReference>
<comment type="subcellular location">
    <subcellularLocation>
        <location evidence="1">Membrane</location>
        <topology evidence="1">Multi-pass membrane protein</topology>
    </subcellularLocation>
</comment>
<dbReference type="RefSeq" id="WP_049833630.1">
    <property type="nucleotide sequence ID" value="NZ_CP012160.1"/>
</dbReference>
<dbReference type="EMBL" id="CP012160">
    <property type="protein sequence ID" value="AKS45215.1"/>
    <property type="molecule type" value="Genomic_DNA"/>
</dbReference>
<proteinExistence type="predicted"/>
<evidence type="ECO:0000256" key="4">
    <source>
        <dbReference type="ARBA" id="ARBA00022989"/>
    </source>
</evidence>
<dbReference type="AlphaFoldDB" id="A0A0K0Y2R7"/>
<reference evidence="6 7" key="1">
    <citation type="journal article" date="2015" name="Genome Announc.">
        <title>Closed Genome Sequence of Octadecabacter temperatus SB1, the First Mesophilic Species of the Genus Octadecabacter.</title>
        <authorList>
            <person name="Voget S."/>
            <person name="Billerbeck S."/>
            <person name="Simon M."/>
            <person name="Daniel R."/>
        </authorList>
    </citation>
    <scope>NUCLEOTIDE SEQUENCE [LARGE SCALE GENOMIC DNA]</scope>
    <source>
        <strain evidence="6 7">SB1</strain>
    </source>
</reference>
<dbReference type="InterPro" id="IPR011701">
    <property type="entry name" value="MFS"/>
</dbReference>
<keyword evidence="7" id="KW-1185">Reference proteome</keyword>
<sequence>MQNRAYIFILITLMIDAIGIGLVFPIMPDLMDRVGAGSTGEGALWGGILMASYAGALFIFAPIIGSFSDAYGRKPVLIAALLVLAVDYVIMALASVFWVLLIGRILAGIAGATYTTATAYIADISSPKERAARFGMIGAAFGIGFVLGPAIGGIAAGWHITAPFWIAAVLSAGNVAFGLFVLPESLAPEKRRAFGVRNLNPFGAIFQAFKIPNLAIPLICLFIFELANMVYPTLWAFFTRELFDWSTLLIGISLAGYGILLAGVQGGLMPVMINRLGEFRTLQLGMIAALIGFVGFGVISTVMGLVIVLIFAAFSDLSPPMMTAMASNIAREDQQGLVQGVIASMASIAAFLAPLGSTWVFEAYVDNNGIYLPGAPFLMGGILILLMYPLIMRLRSHAQS</sequence>
<dbReference type="InterPro" id="IPR020846">
    <property type="entry name" value="MFS_dom"/>
</dbReference>
<evidence type="ECO:0000256" key="1">
    <source>
        <dbReference type="ARBA" id="ARBA00004141"/>
    </source>
</evidence>
<dbReference type="Gene3D" id="1.20.1250.20">
    <property type="entry name" value="MFS general substrate transporter like domains"/>
    <property type="match status" value="1"/>
</dbReference>
<keyword evidence="5" id="KW-0472">Membrane</keyword>
<dbReference type="InterPro" id="IPR036259">
    <property type="entry name" value="MFS_trans_sf"/>
</dbReference>
<dbReference type="InterPro" id="IPR001958">
    <property type="entry name" value="Tet-R_TetA/multi-R_MdtG-like"/>
</dbReference>
<evidence type="ECO:0000313" key="6">
    <source>
        <dbReference type="EMBL" id="AKS45215.1"/>
    </source>
</evidence>
<protein>
    <submittedName>
        <fullName evidence="6">Tetracycline resistance protein, class C</fullName>
    </submittedName>
</protein>
<dbReference type="GO" id="GO:0022857">
    <property type="term" value="F:transmembrane transporter activity"/>
    <property type="evidence" value="ECO:0007669"/>
    <property type="project" value="InterPro"/>
</dbReference>
<keyword evidence="3" id="KW-0812">Transmembrane</keyword>
<dbReference type="GO" id="GO:0016020">
    <property type="term" value="C:membrane"/>
    <property type="evidence" value="ECO:0007669"/>
    <property type="project" value="UniProtKB-SubCell"/>
</dbReference>
<dbReference type="KEGG" id="otm:OSB_06540"/>
<dbReference type="Proteomes" id="UP000067444">
    <property type="component" value="Chromosome"/>
</dbReference>
<evidence type="ECO:0000256" key="5">
    <source>
        <dbReference type="ARBA" id="ARBA00023136"/>
    </source>
</evidence>
<evidence type="ECO:0000313" key="7">
    <source>
        <dbReference type="Proteomes" id="UP000067444"/>
    </source>
</evidence>
<evidence type="ECO:0000256" key="3">
    <source>
        <dbReference type="ARBA" id="ARBA00022692"/>
    </source>
</evidence>
<evidence type="ECO:0000256" key="2">
    <source>
        <dbReference type="ARBA" id="ARBA00022448"/>
    </source>
</evidence>
<keyword evidence="2" id="KW-0813">Transport</keyword>
<dbReference type="Pfam" id="PF07690">
    <property type="entry name" value="MFS_1"/>
    <property type="match status" value="1"/>
</dbReference>
<gene>
    <name evidence="6" type="primary">tetA_1</name>
    <name evidence="6" type="ORF">OSB_06540</name>
</gene>
<name>A0A0K0Y2R7_9RHOB</name>
<dbReference type="SUPFAM" id="SSF103473">
    <property type="entry name" value="MFS general substrate transporter"/>
    <property type="match status" value="1"/>
</dbReference>
<dbReference type="STRING" id="1458307.OSB_06540"/>
<dbReference type="PANTHER" id="PTHR23504:SF15">
    <property type="entry name" value="MAJOR FACILITATOR SUPERFAMILY (MFS) PROFILE DOMAIN-CONTAINING PROTEIN"/>
    <property type="match status" value="1"/>
</dbReference>
<dbReference type="PANTHER" id="PTHR23504">
    <property type="entry name" value="MAJOR FACILITATOR SUPERFAMILY DOMAIN-CONTAINING PROTEIN 10"/>
    <property type="match status" value="1"/>
</dbReference>
<keyword evidence="4" id="KW-1133">Transmembrane helix</keyword>